<feature type="domain" description="Bacteriophage tail tape measure N-terminal" evidence="3">
    <location>
        <begin position="99"/>
        <end position="161"/>
    </location>
</feature>
<gene>
    <name evidence="5" type="ORF">G5B91_11165</name>
</gene>
<dbReference type="KEGG" id="pnt:G5B91_11165"/>
<feature type="domain" description="Bacteriophage tail tape measure C-terminal" evidence="4">
    <location>
        <begin position="770"/>
        <end position="856"/>
    </location>
</feature>
<organism evidence="5 6">
    <name type="scientific">Pseudomonas nitroreducens</name>
    <dbReference type="NCBI Taxonomy" id="46680"/>
    <lineage>
        <taxon>Bacteria</taxon>
        <taxon>Pseudomonadati</taxon>
        <taxon>Pseudomonadota</taxon>
        <taxon>Gammaproteobacteria</taxon>
        <taxon>Pseudomonadales</taxon>
        <taxon>Pseudomonadaceae</taxon>
        <taxon>Pseudomonas</taxon>
    </lineage>
</organism>
<feature type="region of interest" description="Disordered" evidence="2">
    <location>
        <begin position="957"/>
        <end position="992"/>
    </location>
</feature>
<feature type="domain" description="Bacteriophage tail tape measure N-terminal" evidence="3">
    <location>
        <begin position="190"/>
        <end position="351"/>
    </location>
</feature>
<protein>
    <submittedName>
        <fullName evidence="5">Phage tail tape measure protein</fullName>
    </submittedName>
</protein>
<dbReference type="NCBIfam" id="TIGR01541">
    <property type="entry name" value="tape_meas_lam_C"/>
    <property type="match status" value="1"/>
</dbReference>
<feature type="compositionally biased region" description="Polar residues" evidence="2">
    <location>
        <begin position="968"/>
        <end position="990"/>
    </location>
</feature>
<dbReference type="Pfam" id="PF09718">
    <property type="entry name" value="Tape_meas_lam_C"/>
    <property type="match status" value="1"/>
</dbReference>
<dbReference type="InterPro" id="IPR009628">
    <property type="entry name" value="Phage_tape_measure_N"/>
</dbReference>
<evidence type="ECO:0000313" key="5">
    <source>
        <dbReference type="EMBL" id="QIE86799.1"/>
    </source>
</evidence>
<dbReference type="Proteomes" id="UP000501063">
    <property type="component" value="Chromosome"/>
</dbReference>
<dbReference type="AlphaFoldDB" id="A0A6G6IUR4"/>
<evidence type="ECO:0000256" key="1">
    <source>
        <dbReference type="SAM" id="Coils"/>
    </source>
</evidence>
<evidence type="ECO:0000256" key="2">
    <source>
        <dbReference type="SAM" id="MobiDB-lite"/>
    </source>
</evidence>
<reference evidence="5 6" key="1">
    <citation type="submission" date="2020-02" db="EMBL/GenBank/DDBJ databases">
        <title>Integrative conjugative elements (ICEs) and plasmids drive adaptation of Pseudomonas nitroreducens strain HBP1 to wastewater environment.</title>
        <authorList>
            <person name="Sentchilo V."/>
            <person name="Carraro N."/>
            <person name="Bertelli C."/>
            <person name="van der Meer J.R."/>
        </authorList>
    </citation>
    <scope>NUCLEOTIDE SEQUENCE [LARGE SCALE GENOMIC DNA]</scope>
    <source>
        <strain evidence="5 6">HBP1</strain>
    </source>
</reference>
<accession>A0A6G6IUR4</accession>
<dbReference type="Pfam" id="PF24622">
    <property type="entry name" value="TMP_4"/>
    <property type="match status" value="1"/>
</dbReference>
<proteinExistence type="predicted"/>
<keyword evidence="1" id="KW-0175">Coiled coil</keyword>
<evidence type="ECO:0000259" key="3">
    <source>
        <dbReference type="Pfam" id="PF06791"/>
    </source>
</evidence>
<sequence>MATDSLGTLTVDLIANTGGFERGMERAERTIKGQQKALEGLRKEFDPTLAAYDRLEKKQEQLNRLFKSGSGVIDKAEYENLSKAINDARIAIDAGGASLNKYGQTAKQTQAAIRGLPAQLTDVATQLAGGANPLLVLLQQGGQIKDQFGGIGNVLAALENGIDSLFGIRAIEEVTKDSKSLNEALSDNVEQAKNIKEGLDGVKSSVGGTSWSAGAIVGATALTAAIGAVVYAYYDAYKTQQEFNQALYQGNGTIGVSAEQLQNLAKQAGLATGNLSGAEDAFKALAASGNFSTTQLENFGEAAAAISQYSGKSAGEVAKSFTQLGDNATEAAQKISQQYGLITAEQYEVIKSIDEQGDSQRALDQLSEDLNNNALERLKTYRSSLTEVERDWDDIKSAISRAYAEVKAEIFPDAARQAEIIQRQIDYINAHPVLSAFTYAGGGSRDEVLQKLEGEKKALQDAGKQTELNAQSQAELTKASQDYIRVSESVDNQLDSTNPAAKRAKAIKDLTKEYLTGYKAAERLISEGKLNELPDWLKGVNVEGDTVSGGSFDKLVAGINQRIKDPKTPKAKTYREDAGIKMLDTLRQQYSAIEAQNLALDNQDKTAQKLGTQAQALAKWEAELAQIKEKKTLTTDQKALLASSDLITAQLKRNAALEKEVALRKQTLDDARKLSAFQSTLNDQIDQARRSQQQNISSFGLGDKEARRLQEVQSIQESYLRQQSQLTKQFNAGQLSPDLYKKETEAVKAAMDERIKIQKDGYAQMDEAQQDWGKGVEASLQNYVDNASNYYQQAADAANTILNGSVKGISDGIYDVITGAESLNDALGNIAATIGQTIIQALAQMAAQWLVLQAVQLAVGQTGTAAAITEAAVAGPAIAAAYAPAAAMVSLASFGANAPPAIAGISATNVAAQSYALLGMAHDGIDAVPETGTWLLQKGERVTTAETSAKLDKTLSQIQNNQSNSNNRSTVVNYNDYTSGGKGSKNSSARTARRIAQAVDAAQRYE</sequence>
<evidence type="ECO:0000259" key="4">
    <source>
        <dbReference type="Pfam" id="PF09718"/>
    </source>
</evidence>
<name>A0A6G6IUR4_PSENT</name>
<dbReference type="InterPro" id="IPR006431">
    <property type="entry name" value="Phage_tape_meas_C"/>
</dbReference>
<feature type="coiled-coil region" evidence="1">
    <location>
        <begin position="583"/>
        <end position="637"/>
    </location>
</feature>
<dbReference type="EMBL" id="CP049140">
    <property type="protein sequence ID" value="QIE86799.1"/>
    <property type="molecule type" value="Genomic_DNA"/>
</dbReference>
<feature type="compositionally biased region" description="Low complexity" evidence="2">
    <location>
        <begin position="957"/>
        <end position="967"/>
    </location>
</feature>
<dbReference type="RefSeq" id="WP_024763228.1">
    <property type="nucleotide sequence ID" value="NZ_CP049140.1"/>
</dbReference>
<evidence type="ECO:0000313" key="6">
    <source>
        <dbReference type="Proteomes" id="UP000501063"/>
    </source>
</evidence>
<dbReference type="Pfam" id="PF06791">
    <property type="entry name" value="TMP_2"/>
    <property type="match status" value="2"/>
</dbReference>